<comment type="caution">
    <text evidence="10">The sequence shown here is derived from an EMBL/GenBank/DDBJ whole genome shotgun (WGS) entry which is preliminary data.</text>
</comment>
<dbReference type="GO" id="GO:0022857">
    <property type="term" value="F:transmembrane transporter activity"/>
    <property type="evidence" value="ECO:0007669"/>
    <property type="project" value="InterPro"/>
</dbReference>
<dbReference type="GO" id="GO:0005886">
    <property type="term" value="C:plasma membrane"/>
    <property type="evidence" value="ECO:0007669"/>
    <property type="project" value="UniProtKB-SubCell"/>
</dbReference>
<feature type="transmembrane region" description="Helical" evidence="8">
    <location>
        <begin position="329"/>
        <end position="351"/>
    </location>
</feature>
<feature type="transmembrane region" description="Helical" evidence="8">
    <location>
        <begin position="136"/>
        <end position="156"/>
    </location>
</feature>
<evidence type="ECO:0000256" key="3">
    <source>
        <dbReference type="ARBA" id="ARBA00022475"/>
    </source>
</evidence>
<evidence type="ECO:0000313" key="10">
    <source>
        <dbReference type="EMBL" id="RKI89561.1"/>
    </source>
</evidence>
<name>A0A3A9APU4_9FIRM</name>
<keyword evidence="4" id="KW-0997">Cell inner membrane</keyword>
<comment type="subcellular location">
    <subcellularLocation>
        <location evidence="1">Cell inner membrane</location>
        <topology evidence="1">Multi-pass membrane protein</topology>
    </subcellularLocation>
</comment>
<dbReference type="PANTHER" id="PTHR23522">
    <property type="entry name" value="BLL5896 PROTEIN"/>
    <property type="match status" value="1"/>
</dbReference>
<keyword evidence="6 8" id="KW-1133">Transmembrane helix</keyword>
<keyword evidence="2" id="KW-0813">Transport</keyword>
<keyword evidence="5 8" id="KW-0812">Transmembrane</keyword>
<evidence type="ECO:0000256" key="1">
    <source>
        <dbReference type="ARBA" id="ARBA00004429"/>
    </source>
</evidence>
<protein>
    <submittedName>
        <fullName evidence="10">MFS transporter</fullName>
    </submittedName>
</protein>
<feature type="transmembrane region" description="Helical" evidence="8">
    <location>
        <begin position="162"/>
        <end position="182"/>
    </location>
</feature>
<evidence type="ECO:0000259" key="9">
    <source>
        <dbReference type="PROSITE" id="PS50850"/>
    </source>
</evidence>
<evidence type="ECO:0000256" key="4">
    <source>
        <dbReference type="ARBA" id="ARBA00022519"/>
    </source>
</evidence>
<feature type="transmembrane region" description="Helical" evidence="8">
    <location>
        <begin position="72"/>
        <end position="89"/>
    </location>
</feature>
<dbReference type="Pfam" id="PF12832">
    <property type="entry name" value="MFS_1_like"/>
    <property type="match status" value="1"/>
</dbReference>
<feature type="transmembrane region" description="Helical" evidence="8">
    <location>
        <begin position="357"/>
        <end position="378"/>
    </location>
</feature>
<feature type="transmembrane region" description="Helical" evidence="8">
    <location>
        <begin position="294"/>
        <end position="317"/>
    </location>
</feature>
<dbReference type="Proteomes" id="UP000280696">
    <property type="component" value="Unassembled WGS sequence"/>
</dbReference>
<keyword evidence="7 8" id="KW-0472">Membrane</keyword>
<evidence type="ECO:0000256" key="2">
    <source>
        <dbReference type="ARBA" id="ARBA00022448"/>
    </source>
</evidence>
<dbReference type="Gene3D" id="1.20.1250.20">
    <property type="entry name" value="MFS general substrate transporter like domains"/>
    <property type="match status" value="2"/>
</dbReference>
<evidence type="ECO:0000256" key="5">
    <source>
        <dbReference type="ARBA" id="ARBA00022692"/>
    </source>
</evidence>
<evidence type="ECO:0000256" key="8">
    <source>
        <dbReference type="SAM" id="Phobius"/>
    </source>
</evidence>
<keyword evidence="3" id="KW-1003">Cell membrane</keyword>
<dbReference type="PANTHER" id="PTHR23522:SF10">
    <property type="entry name" value="3-PHENYLPROPIONIC ACID TRANSPORTER-RELATED"/>
    <property type="match status" value="1"/>
</dbReference>
<dbReference type="RefSeq" id="WP_120471597.1">
    <property type="nucleotide sequence ID" value="NZ_CATJBT010000056.1"/>
</dbReference>
<organism evidence="10 11">
    <name type="scientific">Parablautia intestinalis</name>
    <dbReference type="NCBI Taxonomy" id="2320100"/>
    <lineage>
        <taxon>Bacteria</taxon>
        <taxon>Bacillati</taxon>
        <taxon>Bacillota</taxon>
        <taxon>Clostridia</taxon>
        <taxon>Lachnospirales</taxon>
        <taxon>Lachnospiraceae</taxon>
        <taxon>Parablautia</taxon>
    </lineage>
</organism>
<dbReference type="SUPFAM" id="SSF103473">
    <property type="entry name" value="MFS general substrate transporter"/>
    <property type="match status" value="1"/>
</dbReference>
<feature type="transmembrane region" description="Helical" evidence="8">
    <location>
        <begin position="270"/>
        <end position="288"/>
    </location>
</feature>
<feature type="domain" description="Major facilitator superfamily (MFS) profile" evidence="9">
    <location>
        <begin position="4"/>
        <end position="383"/>
    </location>
</feature>
<dbReference type="InterPro" id="IPR020846">
    <property type="entry name" value="MFS_dom"/>
</dbReference>
<dbReference type="PROSITE" id="PS50850">
    <property type="entry name" value="MFS"/>
    <property type="match status" value="1"/>
</dbReference>
<reference evidence="10 11" key="1">
    <citation type="submission" date="2018-09" db="EMBL/GenBank/DDBJ databases">
        <title>Murine metabolic-syndrome-specific gut microbial biobank.</title>
        <authorList>
            <person name="Liu C."/>
        </authorList>
    </citation>
    <scope>NUCLEOTIDE SEQUENCE [LARGE SCALE GENOMIC DNA]</scope>
    <source>
        <strain evidence="10 11">0.1xD8-82</strain>
    </source>
</reference>
<gene>
    <name evidence="10" type="ORF">D7V94_17480</name>
</gene>
<dbReference type="InterPro" id="IPR036259">
    <property type="entry name" value="MFS_trans_sf"/>
</dbReference>
<feature type="transmembrane region" description="Helical" evidence="8">
    <location>
        <begin position="95"/>
        <end position="116"/>
    </location>
</feature>
<evidence type="ECO:0000256" key="6">
    <source>
        <dbReference type="ARBA" id="ARBA00022989"/>
    </source>
</evidence>
<proteinExistence type="predicted"/>
<accession>A0A3A9APU4</accession>
<evidence type="ECO:0000313" key="11">
    <source>
        <dbReference type="Proteomes" id="UP000280696"/>
    </source>
</evidence>
<dbReference type="AlphaFoldDB" id="A0A3A9APU4"/>
<feature type="transmembrane region" description="Helical" evidence="8">
    <location>
        <begin position="43"/>
        <end position="60"/>
    </location>
</feature>
<dbReference type="OrthoDB" id="1650886at2"/>
<feature type="transmembrane region" description="Helical" evidence="8">
    <location>
        <begin position="205"/>
        <end position="224"/>
    </location>
</feature>
<dbReference type="EMBL" id="RAYQ01000021">
    <property type="protein sequence ID" value="RKI89561.1"/>
    <property type="molecule type" value="Genomic_DNA"/>
</dbReference>
<dbReference type="InterPro" id="IPR024989">
    <property type="entry name" value="MFS_assoc_dom"/>
</dbReference>
<feature type="transmembrane region" description="Helical" evidence="8">
    <location>
        <begin position="5"/>
        <end position="23"/>
    </location>
</feature>
<sequence>MQKKYTIYFIIFYILSYGIFSFSSTKFTPYLSEIGYSAFQRGVILSGYAAATIVLQLLFGILSDRYQTMKKIIIVSLCVYGIVSALLFSTKGATIAVYFVLVSLSGGLLNSCCGLYDTWILGCHEEIRKNLSFIKAFGSIGWAIGSMAASLIISLFSYRGLGISIIVITLLSLLNLIALPDIDRIKGRSKLSVADFRQLIKNKQYVLLIIILFLMYSMVIVNNCTVIDKMIALHASDAQISMKWSVQSLLEIPTYLTGAYLLARFNGLKLLRLSSLMLTFQFVLFALAQNPGVIIGASILQLFSTPIILVASKMLILELAPDKLKSSSQLIALSIFTGGSSMLMPATAGFFSEHIGFNLTLICVALLGICSFLLTYPLSKMSS</sequence>
<keyword evidence="11" id="KW-1185">Reference proteome</keyword>
<evidence type="ECO:0000256" key="7">
    <source>
        <dbReference type="ARBA" id="ARBA00023136"/>
    </source>
</evidence>